<keyword evidence="7" id="KW-1185">Reference proteome</keyword>
<dbReference type="GO" id="GO:0006541">
    <property type="term" value="P:glutamine metabolic process"/>
    <property type="evidence" value="ECO:0007669"/>
    <property type="project" value="TreeGrafter"/>
</dbReference>
<reference evidence="6 7" key="1">
    <citation type="journal article" date="2014" name="Nat. Genet.">
        <title>Genome and transcriptome of the porcine whipworm Trichuris suis.</title>
        <authorList>
            <person name="Jex A.R."/>
            <person name="Nejsum P."/>
            <person name="Schwarz E.M."/>
            <person name="Hu L."/>
            <person name="Young N.D."/>
            <person name="Hall R.S."/>
            <person name="Korhonen P.K."/>
            <person name="Liao S."/>
            <person name="Thamsborg S."/>
            <person name="Xia J."/>
            <person name="Xu P."/>
            <person name="Wang S."/>
            <person name="Scheerlinck J.P."/>
            <person name="Hofmann A."/>
            <person name="Sternberg P.W."/>
            <person name="Wang J."/>
            <person name="Gasser R.B."/>
        </authorList>
    </citation>
    <scope>NUCLEOTIDE SEQUENCE [LARGE SCALE GENOMIC DNA]</scope>
    <source>
        <strain evidence="6">DCEP-RM93M</strain>
    </source>
</reference>
<dbReference type="Pfam" id="PF00795">
    <property type="entry name" value="CN_hydrolase"/>
    <property type="match status" value="1"/>
</dbReference>
<proteinExistence type="predicted"/>
<dbReference type="PANTHER" id="PTHR23088">
    <property type="entry name" value="NITRILASE-RELATED"/>
    <property type="match status" value="1"/>
</dbReference>
<dbReference type="Gene3D" id="3.60.110.10">
    <property type="entry name" value="Carbon-nitrogen hydrolase"/>
    <property type="match status" value="1"/>
</dbReference>
<name>A0A085M1N7_9BILA</name>
<feature type="non-terminal residue" evidence="6">
    <location>
        <position position="293"/>
    </location>
</feature>
<sequence length="293" mass="32676">MDTPTSADQDRSFMLAVVPSTPCFEKEVTLHRIASSVYKAKQHGATVVVLPEQFNCPYGVNHFPEFFEQITDDSPTIQVLSTAARCNDVYIIGGSMPEIKDGTLYESCPVINRDGNLIGVYRRLHLCCKDYSFDCLPKESDIISAGDSPLIVKTELATFGIGIGFDIYSPELAMAYANAGCEMLVYAAGMKSAEEKERFNTVARVRAVDTKCYVVACGSKEMQQDDAEYKELVAVNPYGTIMSWQQFPDETNPPQLAKFDLKDVDVARRLTEMYATEVPECRLEFARPRYVGE</sequence>
<dbReference type="AlphaFoldDB" id="A0A085M1N7"/>
<organism evidence="6 7">
    <name type="scientific">Trichuris suis</name>
    <name type="common">pig whipworm</name>
    <dbReference type="NCBI Taxonomy" id="68888"/>
    <lineage>
        <taxon>Eukaryota</taxon>
        <taxon>Metazoa</taxon>
        <taxon>Ecdysozoa</taxon>
        <taxon>Nematoda</taxon>
        <taxon>Enoplea</taxon>
        <taxon>Dorylaimia</taxon>
        <taxon>Trichinellida</taxon>
        <taxon>Trichuridae</taxon>
        <taxon>Trichuris</taxon>
    </lineage>
</organism>
<evidence type="ECO:0000256" key="3">
    <source>
        <dbReference type="ARBA" id="ARBA00041576"/>
    </source>
</evidence>
<evidence type="ECO:0000259" key="5">
    <source>
        <dbReference type="PROSITE" id="PS50263"/>
    </source>
</evidence>
<feature type="domain" description="CN hydrolase" evidence="5">
    <location>
        <begin position="13"/>
        <end position="261"/>
    </location>
</feature>
<dbReference type="EMBL" id="KL363243">
    <property type="protein sequence ID" value="KFD51133.1"/>
    <property type="molecule type" value="Genomic_DNA"/>
</dbReference>
<evidence type="ECO:0000256" key="4">
    <source>
        <dbReference type="ARBA" id="ARBA00048745"/>
    </source>
</evidence>
<dbReference type="GO" id="GO:0006107">
    <property type="term" value="P:oxaloacetate metabolic process"/>
    <property type="evidence" value="ECO:0007669"/>
    <property type="project" value="TreeGrafter"/>
</dbReference>
<dbReference type="SUPFAM" id="SSF56317">
    <property type="entry name" value="Carbon-nitrogen hydrolase"/>
    <property type="match status" value="1"/>
</dbReference>
<protein>
    <recommendedName>
        <fullName evidence="2">omega-amidase</fullName>
        <ecNumber evidence="2">3.5.1.3</ecNumber>
    </recommendedName>
    <alternativeName>
        <fullName evidence="3">Nitrilase homolog 2</fullName>
    </alternativeName>
</protein>
<comment type="catalytic activity">
    <reaction evidence="1">
        <text>2-oxoglutaramate + H2O = 2-oxoglutarate + NH4(+)</text>
        <dbReference type="Rhea" id="RHEA:32963"/>
        <dbReference type="ChEBI" id="CHEBI:15377"/>
        <dbReference type="ChEBI" id="CHEBI:16769"/>
        <dbReference type="ChEBI" id="CHEBI:16810"/>
        <dbReference type="ChEBI" id="CHEBI:28938"/>
        <dbReference type="EC" id="3.5.1.3"/>
    </reaction>
    <physiologicalReaction direction="left-to-right" evidence="1">
        <dbReference type="Rhea" id="RHEA:32964"/>
    </physiologicalReaction>
</comment>
<dbReference type="InterPro" id="IPR036526">
    <property type="entry name" value="C-N_Hydrolase_sf"/>
</dbReference>
<evidence type="ECO:0000256" key="2">
    <source>
        <dbReference type="ARBA" id="ARBA00039118"/>
    </source>
</evidence>
<gene>
    <name evidence="6" type="ORF">M513_08033</name>
</gene>
<dbReference type="Proteomes" id="UP000030764">
    <property type="component" value="Unassembled WGS sequence"/>
</dbReference>
<evidence type="ECO:0000256" key="1">
    <source>
        <dbReference type="ARBA" id="ARBA00036637"/>
    </source>
</evidence>
<comment type="catalytic activity">
    <reaction evidence="4">
        <text>2-oxosuccinamate + H2O = oxaloacetate + NH4(+)</text>
        <dbReference type="Rhea" id="RHEA:59412"/>
        <dbReference type="ChEBI" id="CHEBI:15377"/>
        <dbReference type="ChEBI" id="CHEBI:16452"/>
        <dbReference type="ChEBI" id="CHEBI:28938"/>
        <dbReference type="ChEBI" id="CHEBI:57735"/>
        <dbReference type="EC" id="3.5.1.3"/>
    </reaction>
    <physiologicalReaction direction="left-to-right" evidence="4">
        <dbReference type="Rhea" id="RHEA:59413"/>
    </physiologicalReaction>
</comment>
<dbReference type="EC" id="3.5.1.3" evidence="2"/>
<accession>A0A085M1N7</accession>
<evidence type="ECO:0000313" key="7">
    <source>
        <dbReference type="Proteomes" id="UP000030764"/>
    </source>
</evidence>
<dbReference type="GO" id="GO:0005739">
    <property type="term" value="C:mitochondrion"/>
    <property type="evidence" value="ECO:0007669"/>
    <property type="project" value="TreeGrafter"/>
</dbReference>
<dbReference type="PROSITE" id="PS50263">
    <property type="entry name" value="CN_HYDROLASE"/>
    <property type="match status" value="1"/>
</dbReference>
<dbReference type="InterPro" id="IPR003010">
    <property type="entry name" value="C-N_Hydrolase"/>
</dbReference>
<dbReference type="GO" id="GO:0050152">
    <property type="term" value="F:omega-amidase activity"/>
    <property type="evidence" value="ECO:0007669"/>
    <property type="project" value="UniProtKB-EC"/>
</dbReference>
<dbReference type="PANTHER" id="PTHR23088:SF30">
    <property type="entry name" value="OMEGA-AMIDASE NIT2"/>
    <property type="match status" value="1"/>
</dbReference>
<dbReference type="GO" id="GO:0006528">
    <property type="term" value="P:asparagine metabolic process"/>
    <property type="evidence" value="ECO:0007669"/>
    <property type="project" value="TreeGrafter"/>
</dbReference>
<evidence type="ECO:0000313" key="6">
    <source>
        <dbReference type="EMBL" id="KFD51133.1"/>
    </source>
</evidence>